<dbReference type="PROSITE" id="PS50089">
    <property type="entry name" value="ZF_RING_2"/>
    <property type="match status" value="1"/>
</dbReference>
<dbReference type="Proteomes" id="UP000694416">
    <property type="component" value="Unplaced"/>
</dbReference>
<evidence type="ECO:0000259" key="11">
    <source>
        <dbReference type="PROSITE" id="PS50188"/>
    </source>
</evidence>
<dbReference type="GO" id="GO:0061630">
    <property type="term" value="F:ubiquitin protein ligase activity"/>
    <property type="evidence" value="ECO:0007669"/>
    <property type="project" value="UniProtKB-EC"/>
</dbReference>
<evidence type="ECO:0000256" key="1">
    <source>
        <dbReference type="ARBA" id="ARBA00000900"/>
    </source>
</evidence>
<name>A0A8C9GES7_9PRIM</name>
<dbReference type="Pfam" id="PF11002">
    <property type="entry name" value="RDM"/>
    <property type="match status" value="1"/>
</dbReference>
<evidence type="ECO:0000313" key="12">
    <source>
        <dbReference type="Ensembl" id="ENSPTEP00000000076.1"/>
    </source>
</evidence>
<evidence type="ECO:0000256" key="8">
    <source>
        <dbReference type="ARBA" id="ARBA00022833"/>
    </source>
</evidence>
<protein>
    <recommendedName>
        <fullName evidence="3">RING-type E3 ubiquitin transferase</fullName>
        <ecNumber evidence="3">2.3.2.27</ecNumber>
    </recommendedName>
</protein>
<dbReference type="SUPFAM" id="SSF49899">
    <property type="entry name" value="Concanavalin A-like lectins/glucanases"/>
    <property type="match status" value="1"/>
</dbReference>
<dbReference type="PROSITE" id="PS50188">
    <property type="entry name" value="B302_SPRY"/>
    <property type="match status" value="1"/>
</dbReference>
<comment type="catalytic activity">
    <reaction evidence="1">
        <text>S-ubiquitinyl-[E2 ubiquitin-conjugating enzyme]-L-cysteine + [acceptor protein]-L-lysine = [E2 ubiquitin-conjugating enzyme]-L-cysteine + N(6)-ubiquitinyl-[acceptor protein]-L-lysine.</text>
        <dbReference type="EC" id="2.3.2.27"/>
    </reaction>
</comment>
<dbReference type="Gene3D" id="3.30.40.10">
    <property type="entry name" value="Zinc/RING finger domain, C3HC4 (zinc finger)"/>
    <property type="match status" value="1"/>
</dbReference>
<dbReference type="SMART" id="SM00449">
    <property type="entry name" value="SPRY"/>
    <property type="match status" value="1"/>
</dbReference>
<dbReference type="PRINTS" id="PR01407">
    <property type="entry name" value="BUTYPHLNCDUF"/>
</dbReference>
<comment type="subcellular location">
    <subcellularLocation>
        <location evidence="2">Cytoplasm</location>
    </subcellularLocation>
</comment>
<dbReference type="InterPro" id="IPR001870">
    <property type="entry name" value="B30.2/SPRY"/>
</dbReference>
<dbReference type="Gene3D" id="2.60.120.920">
    <property type="match status" value="1"/>
</dbReference>
<organism evidence="12 13">
    <name type="scientific">Piliocolobus tephrosceles</name>
    <name type="common">Ugandan red Colobus</name>
    <dbReference type="NCBI Taxonomy" id="591936"/>
    <lineage>
        <taxon>Eukaryota</taxon>
        <taxon>Metazoa</taxon>
        <taxon>Chordata</taxon>
        <taxon>Craniata</taxon>
        <taxon>Vertebrata</taxon>
        <taxon>Euteleostomi</taxon>
        <taxon>Mammalia</taxon>
        <taxon>Eutheria</taxon>
        <taxon>Euarchontoglires</taxon>
        <taxon>Primates</taxon>
        <taxon>Haplorrhini</taxon>
        <taxon>Catarrhini</taxon>
        <taxon>Cercopithecidae</taxon>
        <taxon>Colobinae</taxon>
        <taxon>Piliocolobus</taxon>
    </lineage>
</organism>
<dbReference type="AlphaFoldDB" id="A0A8C9GES7"/>
<dbReference type="GO" id="GO:0005737">
    <property type="term" value="C:cytoplasm"/>
    <property type="evidence" value="ECO:0007669"/>
    <property type="project" value="UniProtKB-SubCell"/>
</dbReference>
<evidence type="ECO:0000256" key="4">
    <source>
        <dbReference type="ARBA" id="ARBA00022490"/>
    </source>
</evidence>
<keyword evidence="4" id="KW-0963">Cytoplasm</keyword>
<dbReference type="CDD" id="cd15821">
    <property type="entry name" value="SPRY_PRY_RFPL"/>
    <property type="match status" value="1"/>
</dbReference>
<evidence type="ECO:0000313" key="13">
    <source>
        <dbReference type="Proteomes" id="UP000694416"/>
    </source>
</evidence>
<reference evidence="12" key="2">
    <citation type="submission" date="2025-09" db="UniProtKB">
        <authorList>
            <consortium name="Ensembl"/>
        </authorList>
    </citation>
    <scope>IDENTIFICATION</scope>
</reference>
<reference evidence="12" key="1">
    <citation type="submission" date="2025-08" db="UniProtKB">
        <authorList>
            <consortium name="Ensembl"/>
        </authorList>
    </citation>
    <scope>IDENTIFICATION</scope>
</reference>
<dbReference type="EC" id="2.3.2.27" evidence="3"/>
<accession>A0A8C9GES7</accession>
<dbReference type="InterPro" id="IPR022723">
    <property type="entry name" value="RDM_domain_RFPL"/>
</dbReference>
<dbReference type="InterPro" id="IPR037960">
    <property type="entry name" value="SPRY/PRY_RFPL"/>
</dbReference>
<dbReference type="GO" id="GO:0008270">
    <property type="term" value="F:zinc ion binding"/>
    <property type="evidence" value="ECO:0007669"/>
    <property type="project" value="UniProtKB-KW"/>
</dbReference>
<dbReference type="Ensembl" id="ENSPTET00000000134.1">
    <property type="protein sequence ID" value="ENSPTEP00000000076.1"/>
    <property type="gene ID" value="ENSPTEG00000000118.1"/>
</dbReference>
<feature type="domain" description="B30.2/SPRY" evidence="11">
    <location>
        <begin position="109"/>
        <end position="307"/>
    </location>
</feature>
<dbReference type="InterPro" id="IPR001841">
    <property type="entry name" value="Znf_RING"/>
</dbReference>
<dbReference type="InterPro" id="IPR050143">
    <property type="entry name" value="TRIM/RBCC"/>
</dbReference>
<evidence type="ECO:0000256" key="2">
    <source>
        <dbReference type="ARBA" id="ARBA00004496"/>
    </source>
</evidence>
<evidence type="ECO:0000256" key="3">
    <source>
        <dbReference type="ARBA" id="ARBA00012483"/>
    </source>
</evidence>
<evidence type="ECO:0000259" key="10">
    <source>
        <dbReference type="PROSITE" id="PS50089"/>
    </source>
</evidence>
<keyword evidence="13" id="KW-1185">Reference proteome</keyword>
<dbReference type="InterPro" id="IPR003877">
    <property type="entry name" value="SPRY_dom"/>
</dbReference>
<proteinExistence type="predicted"/>
<dbReference type="SUPFAM" id="SSF57850">
    <property type="entry name" value="RING/U-box"/>
    <property type="match status" value="1"/>
</dbReference>
<dbReference type="FunFam" id="2.60.120.920:FF:000040">
    <property type="entry name" value="Ret finger protein-like 4A"/>
    <property type="match status" value="1"/>
</dbReference>
<keyword evidence="6" id="KW-0479">Metal-binding</keyword>
<evidence type="ECO:0000256" key="5">
    <source>
        <dbReference type="ARBA" id="ARBA00022679"/>
    </source>
</evidence>
<evidence type="ECO:0000256" key="6">
    <source>
        <dbReference type="ARBA" id="ARBA00022723"/>
    </source>
</evidence>
<dbReference type="SMART" id="SM00589">
    <property type="entry name" value="PRY"/>
    <property type="match status" value="1"/>
</dbReference>
<evidence type="ECO:0000256" key="7">
    <source>
        <dbReference type="ARBA" id="ARBA00022771"/>
    </source>
</evidence>
<dbReference type="Pfam" id="PF13765">
    <property type="entry name" value="PRY"/>
    <property type="match status" value="1"/>
</dbReference>
<gene>
    <name evidence="12" type="primary">LOC111521195</name>
</gene>
<evidence type="ECO:0000256" key="9">
    <source>
        <dbReference type="PROSITE-ProRule" id="PRU00175"/>
    </source>
</evidence>
<dbReference type="Pfam" id="PF00622">
    <property type="entry name" value="SPRY"/>
    <property type="match status" value="1"/>
</dbReference>
<dbReference type="Pfam" id="PF15227">
    <property type="entry name" value="zf-C3HC4_4"/>
    <property type="match status" value="1"/>
</dbReference>
<keyword evidence="8" id="KW-0862">Zinc</keyword>
<dbReference type="InterPro" id="IPR003879">
    <property type="entry name" value="Butyrophylin_SPRY"/>
</dbReference>
<dbReference type="InterPro" id="IPR006574">
    <property type="entry name" value="PRY"/>
</dbReference>
<sequence>QKFQLVPGNLHDSHSTHVKSNPMPIYSQAVAMAEHFKAASSCPICLDYLENPMHLICGYICCLRCMNSLRKGPDGKGVLCPFCPVVSQKNDIRPAAQLGALVSKIKELEPKLRAALQMNPRMRKFQVDMTLDVDTANNYLIISEDLRRVRCGNFRQNRKEQAERFDSALCVLGVPRFTSGRHYWEVNVGTSKVWDVGVCKESVNRQGNVVLSSELGFWTVGLREGQIYFASTKPLTGLWVSPGLHRVGIYLDITTRVISFYNVGDRSHIFTFTKISATEPLRPCFAHADTSRDDHGYLSVCVINNSIASSPIYPGQGNYTLEHRKHPQ</sequence>
<dbReference type="InterPro" id="IPR013083">
    <property type="entry name" value="Znf_RING/FYVE/PHD"/>
</dbReference>
<keyword evidence="5" id="KW-0808">Transferase</keyword>
<dbReference type="InterPro" id="IPR013320">
    <property type="entry name" value="ConA-like_dom_sf"/>
</dbReference>
<dbReference type="InterPro" id="IPR043136">
    <property type="entry name" value="B30.2/SPRY_sf"/>
</dbReference>
<dbReference type="PANTHER" id="PTHR24103">
    <property type="entry name" value="E3 UBIQUITIN-PROTEIN LIGASE TRIM"/>
    <property type="match status" value="1"/>
</dbReference>
<feature type="domain" description="RING-type" evidence="10">
    <location>
        <begin position="42"/>
        <end position="83"/>
    </location>
</feature>
<keyword evidence="7 9" id="KW-0863">Zinc-finger</keyword>